<proteinExistence type="predicted"/>
<dbReference type="PATRIC" id="fig|1807.13.peg.1877"/>
<dbReference type="Pfam" id="PF21790">
    <property type="entry name" value="OGG"/>
    <property type="match status" value="1"/>
</dbReference>
<dbReference type="AlphaFoldDB" id="A0A0M2K1V2"/>
<dbReference type="Proteomes" id="UP000034150">
    <property type="component" value="Unassembled WGS sequence"/>
</dbReference>
<evidence type="ECO:0000313" key="2">
    <source>
        <dbReference type="Proteomes" id="UP000034150"/>
    </source>
</evidence>
<sequence>MSYQHDGQAAEEAARHALAAEQLDTLQDRLAAKRRALGEGGVRGHRIDIGTNWGDALPPALRDTTSVSRGDVFDLAATGDWPAVFAASFIWGTGRIGYGPHRYREIVEGTHGRLGEMLTAAAEAAQHDVIAGYAQFYGGHDPKQRASANADGWSRIDNFGPAFFTKFLYFTTPGALILDNVLARRVRDLAGIPHLVVGRGRSVAWSPYRYAVYLKWMHQTAHALDAAPDELELTLFTLRN</sequence>
<comment type="caution">
    <text evidence="1">The sequence shown here is derived from an EMBL/GenBank/DDBJ whole genome shotgun (WGS) entry which is preliminary data.</text>
</comment>
<dbReference type="InterPro" id="IPR048868">
    <property type="entry name" value="OGG-like_put"/>
</dbReference>
<dbReference type="OrthoDB" id="4077754at2"/>
<dbReference type="RefSeq" id="WP_046362103.1">
    <property type="nucleotide sequence ID" value="NZ_LAUZ02000016.1"/>
</dbReference>
<organism evidence="1 2">
    <name type="scientific">Mycolicibacterium obuense</name>
    <dbReference type="NCBI Taxonomy" id="1807"/>
    <lineage>
        <taxon>Bacteria</taxon>
        <taxon>Bacillati</taxon>
        <taxon>Actinomycetota</taxon>
        <taxon>Actinomycetes</taxon>
        <taxon>Mycobacteriales</taxon>
        <taxon>Mycobacteriaceae</taxon>
        <taxon>Mycolicibacterium</taxon>
    </lineage>
</organism>
<accession>A0A0M2K1V2</accession>
<protein>
    <submittedName>
        <fullName evidence="1">Uncharacterized protein</fullName>
    </submittedName>
</protein>
<evidence type="ECO:0000313" key="1">
    <source>
        <dbReference type="EMBL" id="KKF02881.1"/>
    </source>
</evidence>
<reference evidence="1 2" key="1">
    <citation type="journal article" date="2015" name="Genome Announc.">
        <title>Draft Genome Sequence of Mycobacterium obuense Strain UC1, Isolated from Patient Sputum.</title>
        <authorList>
            <person name="Greninger A.L."/>
            <person name="Cunningham G."/>
            <person name="Hsu E.D."/>
            <person name="Yu J.M."/>
            <person name="Chiu C.Y."/>
            <person name="Miller S."/>
        </authorList>
    </citation>
    <scope>NUCLEOTIDE SEQUENCE [LARGE SCALE GENOMIC DNA]</scope>
    <source>
        <strain evidence="1 2">UC1</strain>
    </source>
</reference>
<dbReference type="EMBL" id="LAUZ02000016">
    <property type="protein sequence ID" value="KKF02881.1"/>
    <property type="molecule type" value="Genomic_DNA"/>
</dbReference>
<gene>
    <name evidence="1" type="ORF">WN67_05790</name>
</gene>
<keyword evidence="2" id="KW-1185">Reference proteome</keyword>
<name>A0A0M2K1V2_9MYCO</name>